<keyword evidence="2" id="KW-1185">Reference proteome</keyword>
<accession>A0A2V3IV55</accession>
<dbReference type="AlphaFoldDB" id="A0A2V3IV55"/>
<comment type="caution">
    <text evidence="1">The sequence shown here is derived from an EMBL/GenBank/DDBJ whole genome shotgun (WGS) entry which is preliminary data.</text>
</comment>
<proteinExistence type="predicted"/>
<dbReference type="EMBL" id="NBIV01000048">
    <property type="protein sequence ID" value="PXF45973.1"/>
    <property type="molecule type" value="Genomic_DNA"/>
</dbReference>
<sequence>MEVEEHALERTITHWNSIDNGSFGVVVDIMNTILMKSMHYRQLPLNYHSEQNLRVI</sequence>
<evidence type="ECO:0000313" key="2">
    <source>
        <dbReference type="Proteomes" id="UP000247409"/>
    </source>
</evidence>
<organism evidence="1 2">
    <name type="scientific">Gracilariopsis chorda</name>
    <dbReference type="NCBI Taxonomy" id="448386"/>
    <lineage>
        <taxon>Eukaryota</taxon>
        <taxon>Rhodophyta</taxon>
        <taxon>Florideophyceae</taxon>
        <taxon>Rhodymeniophycidae</taxon>
        <taxon>Gracilariales</taxon>
        <taxon>Gracilariaceae</taxon>
        <taxon>Gracilariopsis</taxon>
    </lineage>
</organism>
<protein>
    <submittedName>
        <fullName evidence="1">Uncharacterized protein</fullName>
    </submittedName>
</protein>
<gene>
    <name evidence="1" type="ORF">BWQ96_04286</name>
</gene>
<name>A0A2V3IV55_9FLOR</name>
<reference evidence="1 2" key="1">
    <citation type="journal article" date="2018" name="Mol. Biol. Evol.">
        <title>Analysis of the draft genome of the red seaweed Gracilariopsis chorda provides insights into genome size evolution in Rhodophyta.</title>
        <authorList>
            <person name="Lee J."/>
            <person name="Yang E.C."/>
            <person name="Graf L."/>
            <person name="Yang J.H."/>
            <person name="Qiu H."/>
            <person name="Zel Zion U."/>
            <person name="Chan C.X."/>
            <person name="Stephens T.G."/>
            <person name="Weber A.P.M."/>
            <person name="Boo G.H."/>
            <person name="Boo S.M."/>
            <person name="Kim K.M."/>
            <person name="Shin Y."/>
            <person name="Jung M."/>
            <person name="Lee S.J."/>
            <person name="Yim H.S."/>
            <person name="Lee J.H."/>
            <person name="Bhattacharya D."/>
            <person name="Yoon H.S."/>
        </authorList>
    </citation>
    <scope>NUCLEOTIDE SEQUENCE [LARGE SCALE GENOMIC DNA]</scope>
    <source>
        <strain evidence="1 2">SKKU-2015</strain>
        <tissue evidence="1">Whole body</tissue>
    </source>
</reference>
<dbReference type="Proteomes" id="UP000247409">
    <property type="component" value="Unassembled WGS sequence"/>
</dbReference>
<evidence type="ECO:0000313" key="1">
    <source>
        <dbReference type="EMBL" id="PXF45973.1"/>
    </source>
</evidence>